<protein>
    <submittedName>
        <fullName evidence="2">Uncharacterized protein</fullName>
    </submittedName>
</protein>
<name>A0AA40LLC4_CNENI</name>
<feature type="transmembrane region" description="Helical" evidence="1">
    <location>
        <begin position="38"/>
        <end position="60"/>
    </location>
</feature>
<keyword evidence="3" id="KW-1185">Reference proteome</keyword>
<accession>A0AA40LLC4</accession>
<dbReference type="EMBL" id="JAULJE010000013">
    <property type="protein sequence ID" value="KAK1336362.1"/>
    <property type="molecule type" value="Genomic_DNA"/>
</dbReference>
<dbReference type="PANTHER" id="PTHR45913:SF22">
    <property type="entry name" value="SCAN BOX DOMAIN-CONTAINING PROTEIN"/>
    <property type="match status" value="1"/>
</dbReference>
<reference evidence="2" key="1">
    <citation type="submission" date="2023-06" db="EMBL/GenBank/DDBJ databases">
        <title>Reference genome for the Northern bat (Eptesicus nilssonii), a most northern bat species.</title>
        <authorList>
            <person name="Laine V.N."/>
            <person name="Pulliainen A.T."/>
            <person name="Lilley T.M."/>
        </authorList>
    </citation>
    <scope>NUCLEOTIDE SEQUENCE</scope>
    <source>
        <strain evidence="2">BLF_Eptnil</strain>
        <tissue evidence="2">Kidney</tissue>
    </source>
</reference>
<dbReference type="AlphaFoldDB" id="A0AA40LLC4"/>
<dbReference type="Proteomes" id="UP001177744">
    <property type="component" value="Unassembled WGS sequence"/>
</dbReference>
<evidence type="ECO:0000313" key="3">
    <source>
        <dbReference type="Proteomes" id="UP001177744"/>
    </source>
</evidence>
<dbReference type="PANTHER" id="PTHR45913">
    <property type="entry name" value="EPM2A-INTERACTING PROTEIN 1"/>
    <property type="match status" value="1"/>
</dbReference>
<sequence>MSAISLSNDTVHRRIDDMSADILDQLDESTDVANCSQLLVYIGILMMATLKMSFFFANLLKRQLLHSIRSLGKRFLVFASDGAPAMLGCRSGFQRLVLNESPKVIGTHCMIHRQILAMKTLPQDYKK</sequence>
<evidence type="ECO:0000313" key="2">
    <source>
        <dbReference type="EMBL" id="KAK1336362.1"/>
    </source>
</evidence>
<organism evidence="2 3">
    <name type="scientific">Cnephaeus nilssonii</name>
    <name type="common">Northern bat</name>
    <name type="synonym">Eptesicus nilssonii</name>
    <dbReference type="NCBI Taxonomy" id="3371016"/>
    <lineage>
        <taxon>Eukaryota</taxon>
        <taxon>Metazoa</taxon>
        <taxon>Chordata</taxon>
        <taxon>Craniata</taxon>
        <taxon>Vertebrata</taxon>
        <taxon>Euteleostomi</taxon>
        <taxon>Mammalia</taxon>
        <taxon>Eutheria</taxon>
        <taxon>Laurasiatheria</taxon>
        <taxon>Chiroptera</taxon>
        <taxon>Yangochiroptera</taxon>
        <taxon>Vespertilionidae</taxon>
        <taxon>Cnephaeus</taxon>
    </lineage>
</organism>
<evidence type="ECO:0000256" key="1">
    <source>
        <dbReference type="SAM" id="Phobius"/>
    </source>
</evidence>
<comment type="caution">
    <text evidence="2">The sequence shown here is derived from an EMBL/GenBank/DDBJ whole genome shotgun (WGS) entry which is preliminary data.</text>
</comment>
<keyword evidence="1" id="KW-0812">Transmembrane</keyword>
<keyword evidence="1" id="KW-0472">Membrane</keyword>
<gene>
    <name evidence="2" type="ORF">QTO34_004168</name>
</gene>
<keyword evidence="1" id="KW-1133">Transmembrane helix</keyword>
<proteinExistence type="predicted"/>